<dbReference type="AlphaFoldDB" id="A0A8S9IR77"/>
<evidence type="ECO:0000256" key="2">
    <source>
        <dbReference type="ARBA" id="ARBA00023159"/>
    </source>
</evidence>
<proteinExistence type="predicted"/>
<evidence type="ECO:0000313" key="6">
    <source>
        <dbReference type="EMBL" id="KAF2571267.1"/>
    </source>
</evidence>
<name>A0A8S9IR77_BRACR</name>
<keyword evidence="1" id="KW-0805">Transcription regulation</keyword>
<dbReference type="PANTHER" id="PTHR46266:SF4">
    <property type="entry name" value="TRANSCRIPTION FACTOR TT8"/>
    <property type="match status" value="1"/>
</dbReference>
<dbReference type="PANTHER" id="PTHR46266">
    <property type="entry name" value="TRANSCRIPTION FACTOR TT8"/>
    <property type="match status" value="1"/>
</dbReference>
<accession>A0A8S9IR77</accession>
<sequence>MWSSGNYNGAIKTRKTTQPAEVTAEEAASERSQQLMELYETLFAGESSMEARACTALSPEDLTDPEWFYVLCFTYSFEPPSGMPGKAYARRKHIWLSGANEVDNKIFSRAISAKVKESEEFVDHIKSFFHNYPKSNTKPTLSEHFINEEREEDEDEVEEEEMTMSEEIRLGSPDDDDVSNQNLLSDFHIEATNSLDTHMDMMNLMEEGGNYSQTVSTLLIASAISASGKSGVFVVAMDAQTHNLESSFPPRQH</sequence>
<gene>
    <name evidence="6" type="ORF">F2Q70_00003221</name>
</gene>
<evidence type="ECO:0000256" key="1">
    <source>
        <dbReference type="ARBA" id="ARBA00023015"/>
    </source>
</evidence>
<protein>
    <recommendedName>
        <fullName evidence="5">Transcription factor MYC/MYB N-terminal domain-containing protein</fullName>
    </recommendedName>
</protein>
<dbReference type="EMBL" id="QGKY02001015">
    <property type="protein sequence ID" value="KAF2571267.1"/>
    <property type="molecule type" value="Genomic_DNA"/>
</dbReference>
<dbReference type="InterPro" id="IPR025610">
    <property type="entry name" value="MYC/MYB_N"/>
</dbReference>
<evidence type="ECO:0000259" key="5">
    <source>
        <dbReference type="Pfam" id="PF14215"/>
    </source>
</evidence>
<evidence type="ECO:0000256" key="4">
    <source>
        <dbReference type="SAM" id="MobiDB-lite"/>
    </source>
</evidence>
<comment type="caution">
    <text evidence="6">The sequence shown here is derived from an EMBL/GenBank/DDBJ whole genome shotgun (WGS) entry which is preliminary data.</text>
</comment>
<keyword evidence="3" id="KW-0804">Transcription</keyword>
<feature type="domain" description="Transcription factor MYC/MYB N-terminal" evidence="5">
    <location>
        <begin position="1"/>
        <end position="114"/>
    </location>
</feature>
<organism evidence="6">
    <name type="scientific">Brassica cretica</name>
    <name type="common">Mustard</name>
    <dbReference type="NCBI Taxonomy" id="69181"/>
    <lineage>
        <taxon>Eukaryota</taxon>
        <taxon>Viridiplantae</taxon>
        <taxon>Streptophyta</taxon>
        <taxon>Embryophyta</taxon>
        <taxon>Tracheophyta</taxon>
        <taxon>Spermatophyta</taxon>
        <taxon>Magnoliopsida</taxon>
        <taxon>eudicotyledons</taxon>
        <taxon>Gunneridae</taxon>
        <taxon>Pentapetalae</taxon>
        <taxon>rosids</taxon>
        <taxon>malvids</taxon>
        <taxon>Brassicales</taxon>
        <taxon>Brassicaceae</taxon>
        <taxon>Brassiceae</taxon>
        <taxon>Brassica</taxon>
    </lineage>
</organism>
<reference evidence="6" key="1">
    <citation type="submission" date="2019-12" db="EMBL/GenBank/DDBJ databases">
        <title>Genome sequencing and annotation of Brassica cretica.</title>
        <authorList>
            <person name="Studholme D.J."/>
            <person name="Sarris P.F."/>
        </authorList>
    </citation>
    <scope>NUCLEOTIDE SEQUENCE</scope>
    <source>
        <strain evidence="6">PFS-102/07</strain>
        <tissue evidence="6">Leaf</tissue>
    </source>
</reference>
<keyword evidence="2" id="KW-0010">Activator</keyword>
<dbReference type="Pfam" id="PF14215">
    <property type="entry name" value="bHLH-MYC_N"/>
    <property type="match status" value="1"/>
</dbReference>
<evidence type="ECO:0000256" key="3">
    <source>
        <dbReference type="ARBA" id="ARBA00023163"/>
    </source>
</evidence>
<feature type="region of interest" description="Disordered" evidence="4">
    <location>
        <begin position="1"/>
        <end position="21"/>
    </location>
</feature>